<dbReference type="InterPro" id="IPR013320">
    <property type="entry name" value="ConA-like_dom_sf"/>
</dbReference>
<keyword evidence="3" id="KW-0378">Hydrolase</keyword>
<keyword evidence="4" id="KW-1185">Reference proteome</keyword>
<dbReference type="GO" id="GO:0016787">
    <property type="term" value="F:hydrolase activity"/>
    <property type="evidence" value="ECO:0007669"/>
    <property type="project" value="UniProtKB-KW"/>
</dbReference>
<name>A0ABT3TDA9_9GAMM</name>
<dbReference type="Proteomes" id="UP001143362">
    <property type="component" value="Unassembled WGS sequence"/>
</dbReference>
<dbReference type="InterPro" id="IPR000757">
    <property type="entry name" value="Beta-glucanase-like"/>
</dbReference>
<reference evidence="3" key="1">
    <citation type="submission" date="2019-02" db="EMBL/GenBank/DDBJ databases">
        <authorList>
            <person name="Li S.-H."/>
        </authorList>
    </citation>
    <scope>NUCLEOTIDE SEQUENCE</scope>
    <source>
        <strain evidence="3">IMCC14734</strain>
    </source>
</reference>
<dbReference type="Gene3D" id="2.60.120.200">
    <property type="match status" value="1"/>
</dbReference>
<proteinExistence type="inferred from homology"/>
<protein>
    <submittedName>
        <fullName evidence="3">Glycoside hydrolase family 16 protein</fullName>
    </submittedName>
</protein>
<evidence type="ECO:0000256" key="1">
    <source>
        <dbReference type="ARBA" id="ARBA00006865"/>
    </source>
</evidence>
<dbReference type="InterPro" id="IPR050546">
    <property type="entry name" value="Glycosyl_Hydrlase_16"/>
</dbReference>
<dbReference type="SUPFAM" id="SSF49785">
    <property type="entry name" value="Galactose-binding domain-like"/>
    <property type="match status" value="1"/>
</dbReference>
<evidence type="ECO:0000259" key="2">
    <source>
        <dbReference type="PROSITE" id="PS51762"/>
    </source>
</evidence>
<dbReference type="PANTHER" id="PTHR10963:SF55">
    <property type="entry name" value="GLYCOSIDE HYDROLASE FAMILY 16 PROTEIN"/>
    <property type="match status" value="1"/>
</dbReference>
<dbReference type="InterPro" id="IPR008979">
    <property type="entry name" value="Galactose-bd-like_sf"/>
</dbReference>
<evidence type="ECO:0000313" key="3">
    <source>
        <dbReference type="EMBL" id="MCX2980175.1"/>
    </source>
</evidence>
<dbReference type="PANTHER" id="PTHR10963">
    <property type="entry name" value="GLYCOSYL HYDROLASE-RELATED"/>
    <property type="match status" value="1"/>
</dbReference>
<feature type="domain" description="GH16" evidence="2">
    <location>
        <begin position="53"/>
        <end position="327"/>
    </location>
</feature>
<gene>
    <name evidence="3" type="ORF">EYC98_04755</name>
</gene>
<accession>A0ABT3TDA9</accession>
<dbReference type="SUPFAM" id="SSF49899">
    <property type="entry name" value="Concanavalin A-like lectins/glucanases"/>
    <property type="match status" value="1"/>
</dbReference>
<sequence>MVKTVVKARPQAGLQGRRTLSINPLNFVALRAAGLAAILAIAGCSEGNNNSAIEGPLIPAPEPTSADYELVWSDEFDGSGVDEANWEIETGDGSDADVGLPGWGNNEEQYYTASNITVADGNLVIEAREGDSPDAAYNYTSGRLRSQGKVDFTFGRIEASIKVPPGVGLWAAFWLLGTEPGPYGGWAAKGEIDILESFGGNDPFAQGALHYGMGFPQNQFVAKDYRDIDPTDGFHQYAVEWDVEQVRWYIDGVHYFTVRADSYWNYYFQNERDGFAAGGEAAPFDQNQHIIMNLAVGGNLPEDDPISSVFPAQMLVDYVRLYQCPIDPQNTGLGCQNSIDPVNPYIIAEIEEDDVFTAGYILYLDQIETLFADTGADRFLGLDVFTDGGALVLTEVATPDGGMALDLRTTGGGNVSIKDSEGDTFNVFGVGASDSSGFFGGEISFDIKVISGADTDANGMLRVKMDSGFPNTSFVEIPISELPQDQWGSRSVPITDILESNQGVDGGDPVDISQIVSLVTFEPTSAAHIQINNIQLKCGAPDACGITSFATATFDVFIDSVDPAWERGIGAYDSPADITYYEGDTGNHVTWELVDTGEAGHDIVVETTFDDSGASGLVFIGGPEDGSLDLSGFSDGELVFDARFIRNPNDLALVYKVDGPEFAGTGEQSLGQLVLNEWETFSIPVRTLVTQGLPLAEVTAVVLMPTFAGNDAVLQWDNMRFEPTSAGPTVPVGLPVDFETEGAFYTFSDFGGSATEVIDNPEPGGINTSAKVARFFKFEGEVYAGSTLLLDTPIDFAASEQITVSVWSPRPVDVLFKLEGANQELTVSHTGAGWEQLTFDFTGLTVAGELALTFIFDNGVVGDAEGDPDNWTFYVDDIALRTSGGTGGDGATGCDACTDFDDPGITYNFIDFGTPTGPMTVLTMDPLDAGNTVASTTKPLGASADSGTTLDSGTIIYPLSSINSKISLRIYSPTTGMPVRLRLQDASDPMRSVESEVVTTTSDAWETLVFDFSDPVSGTPALNPGYTYDQLSIFFNFGTDGNTGGELTTLWDTIEFIGDSGGIRYSADFESSDIGASEVSDGWLTFVQVFESDGITVAYVYGPAFATPNGTGHIAAIAPNMEGDVEQGLQYLNLFSDYNNADHGVGRLINPLTFQQRTIGADDGALYRLSFQAKAPFTGGIAAPTTAQAFIKTLDPENGFATTSIQTLDLSMVSNSEWVNYEVLLLVDAGALEGQILQFGFENTATGYNDSGIYYDNIVFEPAVNTPFSYETDFEASDIGASEVGDGWLTFVQVFESDGITVAYVYGPAFETPNGTGHIAAIAPNMEGDVEQGLQYLNLFSDYNNADHGVGRLINPLTFQERTISAGTGGLYRLSFQAKAPFTGGIAAPTTAQAFIKTLDPEDGFSTTNLEVVELSMVSNSEWVSYEVLLMIDADELDGQILQFGFENTATGYNDSGIYYDNINFGLAP</sequence>
<comment type="similarity">
    <text evidence="1">Belongs to the glycosyl hydrolase 16 family.</text>
</comment>
<dbReference type="CDD" id="cd08023">
    <property type="entry name" value="GH16_laminarinase_like"/>
    <property type="match status" value="1"/>
</dbReference>
<dbReference type="Pfam" id="PF00722">
    <property type="entry name" value="Glyco_hydro_16"/>
    <property type="match status" value="1"/>
</dbReference>
<dbReference type="PROSITE" id="PS51762">
    <property type="entry name" value="GH16_2"/>
    <property type="match status" value="1"/>
</dbReference>
<organism evidence="3 4">
    <name type="scientific">Candidatus Litorirhabdus singularis</name>
    <dbReference type="NCBI Taxonomy" id="2518993"/>
    <lineage>
        <taxon>Bacteria</taxon>
        <taxon>Pseudomonadati</taxon>
        <taxon>Pseudomonadota</taxon>
        <taxon>Gammaproteobacteria</taxon>
        <taxon>Cellvibrionales</taxon>
        <taxon>Halieaceae</taxon>
        <taxon>Candidatus Litorirhabdus</taxon>
    </lineage>
</organism>
<evidence type="ECO:0000313" key="4">
    <source>
        <dbReference type="Proteomes" id="UP001143362"/>
    </source>
</evidence>
<dbReference type="EMBL" id="SHNN01000001">
    <property type="protein sequence ID" value="MCX2980175.1"/>
    <property type="molecule type" value="Genomic_DNA"/>
</dbReference>
<comment type="caution">
    <text evidence="3">The sequence shown here is derived from an EMBL/GenBank/DDBJ whole genome shotgun (WGS) entry which is preliminary data.</text>
</comment>